<dbReference type="EMBL" id="JAFLQZ010000038">
    <property type="protein sequence ID" value="MBO0361163.1"/>
    <property type="molecule type" value="Genomic_DNA"/>
</dbReference>
<evidence type="ECO:0008006" key="3">
    <source>
        <dbReference type="Google" id="ProtNLM"/>
    </source>
</evidence>
<evidence type="ECO:0000313" key="2">
    <source>
        <dbReference type="Proteomes" id="UP000664144"/>
    </source>
</evidence>
<gene>
    <name evidence="1" type="ORF">J0X19_24610</name>
</gene>
<dbReference type="AlphaFoldDB" id="A0A939F4D2"/>
<keyword evidence="2" id="KW-1185">Reference proteome</keyword>
<reference evidence="1" key="1">
    <citation type="submission" date="2021-03" db="EMBL/GenBank/DDBJ databases">
        <authorList>
            <person name="Kim M.K."/>
        </authorList>
    </citation>
    <scope>NUCLEOTIDE SEQUENCE</scope>
    <source>
        <strain evidence="1">BT186</strain>
    </source>
</reference>
<organism evidence="1 2">
    <name type="scientific">Hymenobacter telluris</name>
    <dbReference type="NCBI Taxonomy" id="2816474"/>
    <lineage>
        <taxon>Bacteria</taxon>
        <taxon>Pseudomonadati</taxon>
        <taxon>Bacteroidota</taxon>
        <taxon>Cytophagia</taxon>
        <taxon>Cytophagales</taxon>
        <taxon>Hymenobacteraceae</taxon>
        <taxon>Hymenobacter</taxon>
    </lineage>
</organism>
<proteinExistence type="predicted"/>
<protein>
    <recommendedName>
        <fullName evidence="3">ASCH domain-containing protein</fullName>
    </recommendedName>
</protein>
<sequence>MRVISFTPALVAAVQAGRKTVTRRRFSPDLPLQQQPERYRYARLEREGAVFNDLRTDAMCGLPPIPCPFGQPGERLQVLEDPALILEIRSIRAEQVQCMTEADALAEGVRGAEIEGHMQWGGVEPDAESPSQFKWYSTPLTAFQALLDSIYPTAWARNEWVWVVTFVRCSKPVTNAAS</sequence>
<evidence type="ECO:0000313" key="1">
    <source>
        <dbReference type="EMBL" id="MBO0361163.1"/>
    </source>
</evidence>
<dbReference type="Proteomes" id="UP000664144">
    <property type="component" value="Unassembled WGS sequence"/>
</dbReference>
<name>A0A939F4D2_9BACT</name>
<comment type="caution">
    <text evidence="1">The sequence shown here is derived from an EMBL/GenBank/DDBJ whole genome shotgun (WGS) entry which is preliminary data.</text>
</comment>
<dbReference type="RefSeq" id="WP_206987063.1">
    <property type="nucleotide sequence ID" value="NZ_JAFLQZ010000038.1"/>
</dbReference>
<accession>A0A939F4D2</accession>